<comment type="caution">
    <text evidence="3">The sequence shown here is derived from an EMBL/GenBank/DDBJ whole genome shotgun (WGS) entry which is preliminary data.</text>
</comment>
<organism evidence="3 4">
    <name type="scientific">Kluyvera intermedia</name>
    <name type="common">Enterobacter intermedius</name>
    <dbReference type="NCBI Taxonomy" id="61648"/>
    <lineage>
        <taxon>Bacteria</taxon>
        <taxon>Pseudomonadati</taxon>
        <taxon>Pseudomonadota</taxon>
        <taxon>Gammaproteobacteria</taxon>
        <taxon>Enterobacterales</taxon>
        <taxon>Enterobacteriaceae</taxon>
        <taxon>Kluyvera</taxon>
    </lineage>
</organism>
<evidence type="ECO:0000259" key="2">
    <source>
        <dbReference type="PROSITE" id="PS51186"/>
    </source>
</evidence>
<dbReference type="EMBL" id="DACSUM010000015">
    <property type="protein sequence ID" value="HAT3581933.1"/>
    <property type="molecule type" value="Genomic_DNA"/>
</dbReference>
<reference evidence="3" key="1">
    <citation type="journal article" date="2018" name="Genome Biol.">
        <title>SKESA: strategic k-mer extension for scrupulous assemblies.</title>
        <authorList>
            <person name="Souvorov A."/>
            <person name="Agarwala R."/>
            <person name="Lipman D.J."/>
        </authorList>
    </citation>
    <scope>NUCLEOTIDE SEQUENCE</scope>
    <source>
        <strain evidence="3">CAVp300</strain>
    </source>
</reference>
<evidence type="ECO:0000256" key="1">
    <source>
        <dbReference type="ARBA" id="ARBA00022679"/>
    </source>
</evidence>
<dbReference type="InterPro" id="IPR050769">
    <property type="entry name" value="NAT_camello-type"/>
</dbReference>
<dbReference type="InterPro" id="IPR000182">
    <property type="entry name" value="GNAT_dom"/>
</dbReference>
<feature type="domain" description="N-acetyltransferase" evidence="2">
    <location>
        <begin position="2"/>
        <end position="149"/>
    </location>
</feature>
<dbReference type="GO" id="GO:0008080">
    <property type="term" value="F:N-acetyltransferase activity"/>
    <property type="evidence" value="ECO:0007669"/>
    <property type="project" value="InterPro"/>
</dbReference>
<reference evidence="3" key="2">
    <citation type="submission" date="2020-10" db="EMBL/GenBank/DDBJ databases">
        <authorList>
            <consortium name="NCBI Pathogen Detection Project"/>
        </authorList>
    </citation>
    <scope>NUCLEOTIDE SEQUENCE</scope>
    <source>
        <strain evidence="3">CAVp300</strain>
    </source>
</reference>
<gene>
    <name evidence="3" type="ORF">I8531_002236</name>
</gene>
<keyword evidence="1" id="KW-0808">Transferase</keyword>
<dbReference type="InterPro" id="IPR016181">
    <property type="entry name" value="Acyl_CoA_acyltransferase"/>
</dbReference>
<dbReference type="Pfam" id="PF00583">
    <property type="entry name" value="Acetyltransf_1"/>
    <property type="match status" value="1"/>
</dbReference>
<dbReference type="PROSITE" id="PS51186">
    <property type="entry name" value="GNAT"/>
    <property type="match status" value="1"/>
</dbReference>
<dbReference type="RefSeq" id="WP_047371384.1">
    <property type="nucleotide sequence ID" value="NZ_CABMNU010000005.1"/>
</dbReference>
<evidence type="ECO:0000313" key="4">
    <source>
        <dbReference type="Proteomes" id="UP000867740"/>
    </source>
</evidence>
<dbReference type="CDD" id="cd04301">
    <property type="entry name" value="NAT_SF"/>
    <property type="match status" value="1"/>
</dbReference>
<dbReference type="PANTHER" id="PTHR13947">
    <property type="entry name" value="GNAT FAMILY N-ACETYLTRANSFERASE"/>
    <property type="match status" value="1"/>
</dbReference>
<dbReference type="Gene3D" id="3.40.630.30">
    <property type="match status" value="1"/>
</dbReference>
<dbReference type="AlphaFoldDB" id="A0A9P3WEB6"/>
<sequence>MIQIEKADPLSADSQALIEKLSSVLAQITGSSGKRSFNIADLQSARAVWALARNAQGVAIGCGAIRPLTQETAELKRMYSTGREAGVGSALLRFLEQAASALGYREIALETRRINHKAVAFYKKHGYTVTDNYGAYIGRDDAVCFIKTL</sequence>
<accession>A0A9P3WEB6</accession>
<dbReference type="SUPFAM" id="SSF55729">
    <property type="entry name" value="Acyl-CoA N-acyltransferases (Nat)"/>
    <property type="match status" value="1"/>
</dbReference>
<name>A0A9P3WEB6_KLUIN</name>
<protein>
    <submittedName>
        <fullName evidence="3">GNAT family N-acetyltransferase</fullName>
    </submittedName>
</protein>
<evidence type="ECO:0000313" key="3">
    <source>
        <dbReference type="EMBL" id="HAT3581933.1"/>
    </source>
</evidence>
<dbReference type="Proteomes" id="UP000867740">
    <property type="component" value="Unassembled WGS sequence"/>
</dbReference>
<dbReference type="PANTHER" id="PTHR13947:SF37">
    <property type="entry name" value="LD18367P"/>
    <property type="match status" value="1"/>
</dbReference>
<proteinExistence type="predicted"/>